<dbReference type="STRING" id="709323.GCA_001047135_01437"/>
<gene>
    <name evidence="1" type="ORF">FTRO_0110090</name>
</gene>
<dbReference type="InterPro" id="IPR018755">
    <property type="entry name" value="Phage_Mu_Gp48"/>
</dbReference>
<dbReference type="EMBL" id="DF968088">
    <property type="protein sequence ID" value="GAP04874.1"/>
    <property type="molecule type" value="Genomic_DNA"/>
</dbReference>
<dbReference type="Pfam" id="PF10076">
    <property type="entry name" value="Phage_Mu_Gp48"/>
    <property type="match status" value="1"/>
</dbReference>
<accession>A0A3F3H2Y1</accession>
<dbReference type="RefSeq" id="WP_059394215.1">
    <property type="nucleotide sequence ID" value="NZ_DF968088.1"/>
</dbReference>
<proteinExistence type="predicted"/>
<protein>
    <recommendedName>
        <fullName evidence="2">DUF2313 domain-containing protein</fullName>
    </recommendedName>
</protein>
<dbReference type="Proteomes" id="UP000064514">
    <property type="component" value="Unassembled WGS sequence"/>
</dbReference>
<reference evidence="1" key="1">
    <citation type="journal article" date="2015" name="BMC Genomics">
        <title>Comparative genomics of Fructobacillus spp. and Leuconostoc spp. reveals niche-specific evolution of Fructobacillus spp.</title>
        <authorList>
            <person name="Endo A."/>
            <person name="Tanizawa Y."/>
            <person name="Tanaka N."/>
            <person name="Maeno S."/>
            <person name="Kumar H."/>
            <person name="Shiwa Y."/>
            <person name="Okada S."/>
            <person name="Yoshikawa H."/>
            <person name="Dicks L."/>
            <person name="Nakagawa J."/>
            <person name="Arita M."/>
        </authorList>
    </citation>
    <scope>NUCLEOTIDE SEQUENCE [LARGE SCALE GENOMIC DNA]</scope>
    <source>
        <strain evidence="1">F214-1</strain>
    </source>
</reference>
<organism evidence="1">
    <name type="scientific">Fructobacillus tropaeoli</name>
    <dbReference type="NCBI Taxonomy" id="709323"/>
    <lineage>
        <taxon>Bacteria</taxon>
        <taxon>Bacillati</taxon>
        <taxon>Bacillota</taxon>
        <taxon>Bacilli</taxon>
        <taxon>Lactobacillales</taxon>
        <taxon>Lactobacillaceae</taxon>
        <taxon>Fructobacillus</taxon>
    </lineage>
</organism>
<sequence>MAKLIRLNELVPSYYTDVLEMNTLMRVEQLQIDNLLDSINHFAGNQFVMTSDKDGIAVWEEFVGINVRPTYDLETRKYDVLARLLPAKPITIRYLRDVISALNIDANITVDPAKFHVTVNLFTTDPNAAKRLQSLLNGMLPSNMTFTALNYNVATNEGEAHAAIGALNAVKYTSKGGKV</sequence>
<evidence type="ECO:0008006" key="2">
    <source>
        <dbReference type="Google" id="ProtNLM"/>
    </source>
</evidence>
<name>A0A3F3H2Y1_9LACO</name>
<evidence type="ECO:0000313" key="1">
    <source>
        <dbReference type="EMBL" id="GAP04874.1"/>
    </source>
</evidence>
<dbReference type="AlphaFoldDB" id="A0A3F3H2Y1"/>